<sequence>MDDKKATPEEAEDAVMQQSYPSPIVDSAEAQYYEQLTQHRELDPQMDHQPAPPEHHGLPSMPEHQEQHEHHELHQLQNLQESPAPQQQQNSRPPVSADELQLAAQLSQGLAPMMAAAVQEQAQEQQPMQQQDGQDGQVQPQTEPNLEEQLEASLQNHEREMQSHEHELQNHNHELQNHSHELQNHSHEIQNHSHELQSHELQDVLPHPSQPQQHHYAQNPPPPPQLPHHMSMDHLSQVHPQYQIPDATPPRKRSKVSRACDECRRKKIKCDAQSEANEALCSNCRRSNAQCLFSRVPQKRGPSKGYIKELADRINTIEGRLSTNVEGGERRPSSESFVSPGLGDDIRKRPFSSISGEGFQTPSPNRISATFNSEHRSILPYLQPEFHPQMPGNSTDLALKPAAPLPYPAPTNDLGLQGQPDMMETMSQSDLPQEPSHQADQLPEIEDAVFNRYLELIHPIFPVLASSKARVQSLLWQAPLVLQNAFYKGFFSMMKHFLPDASSQMDSDPATTWRLLNEWEAEGEPRSSVTNIVRLQTQVMVLISVDCFSIASGKGLVAGPTKAEILGRAVGLGYSMRVHSRTVDPNPNPELDPDSDDNVALRAWWVLIMLDRWHALGMARPALIARELVVPRPGLEHIVGEAVYALIRASYVLTLIMPAITNPPSEPSEPQTLALAAGITQTLGWAIPANDKHPALYLTYWLLRLVSELLSPDEMQRPVNILQATRSLTGLLAAKHDLLSPITHHFAAVAALGLVELRRFRRTRGEAVRLTKEVLHYSMAPSAWNAAVRDKLSRYEARLQSAAAAAVAAGPSAAAAAAAGGQNLHQLADLATAVDGTGAATAAGPDPTPAVAAAAAVVAGDAQPGAEAALGAAGAAGANGAVPADGDGGTAGAGGAANPEAESVEDRDLPALVDVRAVLRDGYLTWFDDPRDGATVA</sequence>
<dbReference type="PROSITE" id="PS50048">
    <property type="entry name" value="ZN2_CY6_FUNGAL_2"/>
    <property type="match status" value="1"/>
</dbReference>
<evidence type="ECO:0000259" key="8">
    <source>
        <dbReference type="PROSITE" id="PS50048"/>
    </source>
</evidence>
<feature type="compositionally biased region" description="Polar residues" evidence="7">
    <location>
        <begin position="83"/>
        <end position="93"/>
    </location>
</feature>
<dbReference type="PROSITE" id="PS00463">
    <property type="entry name" value="ZN2_CY6_FUNGAL_1"/>
    <property type="match status" value="1"/>
</dbReference>
<dbReference type="RefSeq" id="XP_062656024.1">
    <property type="nucleotide sequence ID" value="XM_062799710.1"/>
</dbReference>
<evidence type="ECO:0000256" key="4">
    <source>
        <dbReference type="ARBA" id="ARBA00023163"/>
    </source>
</evidence>
<evidence type="ECO:0000256" key="7">
    <source>
        <dbReference type="SAM" id="MobiDB-lite"/>
    </source>
</evidence>
<feature type="compositionally biased region" description="Polar residues" evidence="7">
    <location>
        <begin position="425"/>
        <end position="439"/>
    </location>
</feature>
<dbReference type="EMBL" id="JAUEPN010000007">
    <property type="protein sequence ID" value="KAK3292510.1"/>
    <property type="molecule type" value="Genomic_DNA"/>
</dbReference>
<dbReference type="Proteomes" id="UP001278766">
    <property type="component" value="Unassembled WGS sequence"/>
</dbReference>
<evidence type="ECO:0000256" key="1">
    <source>
        <dbReference type="ARBA" id="ARBA00022723"/>
    </source>
</evidence>
<feature type="coiled-coil region" evidence="6">
    <location>
        <begin position="147"/>
        <end position="202"/>
    </location>
</feature>
<dbReference type="GO" id="GO:0000981">
    <property type="term" value="F:DNA-binding transcription factor activity, RNA polymerase II-specific"/>
    <property type="evidence" value="ECO:0007669"/>
    <property type="project" value="InterPro"/>
</dbReference>
<dbReference type="GO" id="GO:0008270">
    <property type="term" value="F:zinc ion binding"/>
    <property type="evidence" value="ECO:0007669"/>
    <property type="project" value="InterPro"/>
</dbReference>
<dbReference type="AlphaFoldDB" id="A0AAE0H9M7"/>
<keyword evidence="1" id="KW-0479">Metal-binding</keyword>
<feature type="compositionally biased region" description="Low complexity" evidence="7">
    <location>
        <begin position="100"/>
        <end position="141"/>
    </location>
</feature>
<proteinExistence type="predicted"/>
<feature type="domain" description="Zn(2)-C6 fungal-type" evidence="8">
    <location>
        <begin position="259"/>
        <end position="293"/>
    </location>
</feature>
<dbReference type="CDD" id="cd00067">
    <property type="entry name" value="GAL4"/>
    <property type="match status" value="1"/>
</dbReference>
<feature type="region of interest" description="Disordered" evidence="7">
    <location>
        <begin position="205"/>
        <end position="231"/>
    </location>
</feature>
<dbReference type="GO" id="GO:0003677">
    <property type="term" value="F:DNA binding"/>
    <property type="evidence" value="ECO:0007669"/>
    <property type="project" value="UniProtKB-KW"/>
</dbReference>
<keyword evidence="2" id="KW-0805">Transcription regulation</keyword>
<dbReference type="Gene3D" id="4.10.240.10">
    <property type="entry name" value="Zn(2)-C6 fungal-type DNA-binding domain"/>
    <property type="match status" value="1"/>
</dbReference>
<dbReference type="PANTHER" id="PTHR31668:SF26">
    <property type="entry name" value="GLUCOSE TRANSPORT TRANSCRIPTION REGULATOR RGT1-RELATED"/>
    <property type="match status" value="1"/>
</dbReference>
<dbReference type="SUPFAM" id="SSF57701">
    <property type="entry name" value="Zn2/Cys6 DNA-binding domain"/>
    <property type="match status" value="1"/>
</dbReference>
<feature type="region of interest" description="Disordered" evidence="7">
    <location>
        <begin position="1"/>
        <end position="143"/>
    </location>
</feature>
<dbReference type="InterPro" id="IPR036864">
    <property type="entry name" value="Zn2-C6_fun-type_DNA-bd_sf"/>
</dbReference>
<dbReference type="SMART" id="SM00066">
    <property type="entry name" value="GAL4"/>
    <property type="match status" value="1"/>
</dbReference>
<reference evidence="9" key="2">
    <citation type="submission" date="2023-06" db="EMBL/GenBank/DDBJ databases">
        <authorList>
            <consortium name="Lawrence Berkeley National Laboratory"/>
            <person name="Haridas S."/>
            <person name="Hensen N."/>
            <person name="Bonometti L."/>
            <person name="Westerberg I."/>
            <person name="Brannstrom I.O."/>
            <person name="Guillou S."/>
            <person name="Cros-Aarteil S."/>
            <person name="Calhoun S."/>
            <person name="Kuo A."/>
            <person name="Mondo S."/>
            <person name="Pangilinan J."/>
            <person name="Riley R."/>
            <person name="Labutti K."/>
            <person name="Andreopoulos B."/>
            <person name="Lipzen A."/>
            <person name="Chen C."/>
            <person name="Yanf M."/>
            <person name="Daum C."/>
            <person name="Ng V."/>
            <person name="Clum A."/>
            <person name="Steindorff A."/>
            <person name="Ohm R."/>
            <person name="Martin F."/>
            <person name="Silar P."/>
            <person name="Natvig D."/>
            <person name="Lalanne C."/>
            <person name="Gautier V."/>
            <person name="Ament-Velasquez S.L."/>
            <person name="Kruys A."/>
            <person name="Hutchinson M.I."/>
            <person name="Powell A.J."/>
            <person name="Barry K."/>
            <person name="Miller A.N."/>
            <person name="Grigoriev I.V."/>
            <person name="Debuchy R."/>
            <person name="Gladieux P."/>
            <person name="Thoren M.H."/>
            <person name="Johannesson H."/>
        </authorList>
    </citation>
    <scope>NUCLEOTIDE SEQUENCE</scope>
    <source>
        <strain evidence="9">CBS 168.71</strain>
    </source>
</reference>
<dbReference type="CDD" id="cd12148">
    <property type="entry name" value="fungal_TF_MHR"/>
    <property type="match status" value="1"/>
</dbReference>
<keyword evidence="4" id="KW-0804">Transcription</keyword>
<feature type="region of interest" description="Disordered" evidence="7">
    <location>
        <begin position="321"/>
        <end position="368"/>
    </location>
</feature>
<comment type="caution">
    <text evidence="9">The sequence shown here is derived from an EMBL/GenBank/DDBJ whole genome shotgun (WGS) entry which is preliminary data.</text>
</comment>
<dbReference type="InterPro" id="IPR001138">
    <property type="entry name" value="Zn2Cys6_DnaBD"/>
</dbReference>
<keyword evidence="3" id="KW-0238">DNA-binding</keyword>
<protein>
    <recommendedName>
        <fullName evidence="8">Zn(2)-C6 fungal-type domain-containing protein</fullName>
    </recommendedName>
</protein>
<feature type="compositionally biased region" description="Basic and acidic residues" evidence="7">
    <location>
        <begin position="37"/>
        <end position="46"/>
    </location>
</feature>
<name>A0AAE0H9M7_9PEZI</name>
<evidence type="ECO:0000313" key="9">
    <source>
        <dbReference type="EMBL" id="KAK3292510.1"/>
    </source>
</evidence>
<keyword evidence="6" id="KW-0175">Coiled coil</keyword>
<feature type="compositionally biased region" description="Basic and acidic residues" evidence="7">
    <location>
        <begin position="53"/>
        <end position="74"/>
    </location>
</feature>
<dbReference type="InterPro" id="IPR050797">
    <property type="entry name" value="Carb_Metab_Trans_Reg"/>
</dbReference>
<reference evidence="9" key="1">
    <citation type="journal article" date="2023" name="Mol. Phylogenet. Evol.">
        <title>Genome-scale phylogeny and comparative genomics of the fungal order Sordariales.</title>
        <authorList>
            <person name="Hensen N."/>
            <person name="Bonometti L."/>
            <person name="Westerberg I."/>
            <person name="Brannstrom I.O."/>
            <person name="Guillou S."/>
            <person name="Cros-Aarteil S."/>
            <person name="Calhoun S."/>
            <person name="Haridas S."/>
            <person name="Kuo A."/>
            <person name="Mondo S."/>
            <person name="Pangilinan J."/>
            <person name="Riley R."/>
            <person name="LaButti K."/>
            <person name="Andreopoulos B."/>
            <person name="Lipzen A."/>
            <person name="Chen C."/>
            <person name="Yan M."/>
            <person name="Daum C."/>
            <person name="Ng V."/>
            <person name="Clum A."/>
            <person name="Steindorff A."/>
            <person name="Ohm R.A."/>
            <person name="Martin F."/>
            <person name="Silar P."/>
            <person name="Natvig D.O."/>
            <person name="Lalanne C."/>
            <person name="Gautier V."/>
            <person name="Ament-Velasquez S.L."/>
            <person name="Kruys A."/>
            <person name="Hutchinson M.I."/>
            <person name="Powell A.J."/>
            <person name="Barry K."/>
            <person name="Miller A.N."/>
            <person name="Grigoriev I.V."/>
            <person name="Debuchy R."/>
            <person name="Gladieux P."/>
            <person name="Hiltunen Thoren M."/>
            <person name="Johannesson H."/>
        </authorList>
    </citation>
    <scope>NUCLEOTIDE SEQUENCE</scope>
    <source>
        <strain evidence="9">CBS 168.71</strain>
    </source>
</reference>
<keyword evidence="5" id="KW-0539">Nucleus</keyword>
<evidence type="ECO:0000256" key="6">
    <source>
        <dbReference type="SAM" id="Coils"/>
    </source>
</evidence>
<gene>
    <name evidence="9" type="ORF">B0H64DRAFT_229828</name>
</gene>
<evidence type="ECO:0000256" key="5">
    <source>
        <dbReference type="ARBA" id="ARBA00023242"/>
    </source>
</evidence>
<dbReference type="PANTHER" id="PTHR31668">
    <property type="entry name" value="GLUCOSE TRANSPORT TRANSCRIPTION REGULATOR RGT1-RELATED-RELATED"/>
    <property type="match status" value="1"/>
</dbReference>
<keyword evidence="10" id="KW-1185">Reference proteome</keyword>
<evidence type="ECO:0000256" key="2">
    <source>
        <dbReference type="ARBA" id="ARBA00023015"/>
    </source>
</evidence>
<evidence type="ECO:0000256" key="3">
    <source>
        <dbReference type="ARBA" id="ARBA00023125"/>
    </source>
</evidence>
<organism evidence="9 10">
    <name type="scientific">Chaetomium fimeti</name>
    <dbReference type="NCBI Taxonomy" id="1854472"/>
    <lineage>
        <taxon>Eukaryota</taxon>
        <taxon>Fungi</taxon>
        <taxon>Dikarya</taxon>
        <taxon>Ascomycota</taxon>
        <taxon>Pezizomycotina</taxon>
        <taxon>Sordariomycetes</taxon>
        <taxon>Sordariomycetidae</taxon>
        <taxon>Sordariales</taxon>
        <taxon>Chaetomiaceae</taxon>
        <taxon>Chaetomium</taxon>
    </lineage>
</organism>
<feature type="compositionally biased region" description="Polar residues" evidence="7">
    <location>
        <begin position="352"/>
        <end position="368"/>
    </location>
</feature>
<accession>A0AAE0H9M7</accession>
<feature type="region of interest" description="Disordered" evidence="7">
    <location>
        <begin position="387"/>
        <end position="439"/>
    </location>
</feature>
<dbReference type="Pfam" id="PF00172">
    <property type="entry name" value="Zn_clus"/>
    <property type="match status" value="1"/>
</dbReference>
<dbReference type="GeneID" id="87836658"/>
<evidence type="ECO:0000313" key="10">
    <source>
        <dbReference type="Proteomes" id="UP001278766"/>
    </source>
</evidence>